<feature type="transmembrane region" description="Helical" evidence="9">
    <location>
        <begin position="301"/>
        <end position="320"/>
    </location>
</feature>
<feature type="transmembrane region" description="Helical" evidence="9">
    <location>
        <begin position="66"/>
        <end position="86"/>
    </location>
</feature>
<name>A0A1D2QQQ5_9GAMM</name>
<evidence type="ECO:0000313" key="11">
    <source>
        <dbReference type="Proteomes" id="UP000242502"/>
    </source>
</evidence>
<evidence type="ECO:0000256" key="7">
    <source>
        <dbReference type="ARBA" id="ARBA00023136"/>
    </source>
</evidence>
<keyword evidence="6 9" id="KW-1133">Transmembrane helix</keyword>
<dbReference type="GO" id="GO:0015920">
    <property type="term" value="P:lipopolysaccharide transport"/>
    <property type="evidence" value="ECO:0007669"/>
    <property type="project" value="TreeGrafter"/>
</dbReference>
<dbReference type="InterPro" id="IPR005495">
    <property type="entry name" value="LptG/LptF_permease"/>
</dbReference>
<evidence type="ECO:0000256" key="2">
    <source>
        <dbReference type="ARBA" id="ARBA00004651"/>
    </source>
</evidence>
<evidence type="ECO:0000256" key="5">
    <source>
        <dbReference type="ARBA" id="ARBA00022692"/>
    </source>
</evidence>
<feature type="transmembrane region" description="Helical" evidence="9">
    <location>
        <begin position="273"/>
        <end position="294"/>
    </location>
</feature>
<keyword evidence="7 9" id="KW-0472">Membrane</keyword>
<keyword evidence="5 9" id="KW-0812">Transmembrane</keyword>
<evidence type="ECO:0000256" key="9">
    <source>
        <dbReference type="SAM" id="Phobius"/>
    </source>
</evidence>
<evidence type="ECO:0000256" key="6">
    <source>
        <dbReference type="ARBA" id="ARBA00022989"/>
    </source>
</evidence>
<dbReference type="Pfam" id="PF03739">
    <property type="entry name" value="LptF_LptG"/>
    <property type="match status" value="1"/>
</dbReference>
<dbReference type="STRING" id="62101.AB835_06305"/>
<accession>A0A1D2QQQ5</accession>
<feature type="transmembrane region" description="Helical" evidence="9">
    <location>
        <begin position="326"/>
        <end position="350"/>
    </location>
</feature>
<evidence type="ECO:0000256" key="1">
    <source>
        <dbReference type="ARBA" id="ARBA00002265"/>
    </source>
</evidence>
<reference evidence="10 11" key="1">
    <citation type="journal article" date="2016" name="Appl. Environ. Microbiol.">
        <title>Lack of Overt Genome Reduction in the Bryostatin-Producing Bryozoan Symbiont "Candidatus Endobugula sertula".</title>
        <authorList>
            <person name="Miller I.J."/>
            <person name="Vanee N."/>
            <person name="Fong S.S."/>
            <person name="Lim-Fong G.E."/>
            <person name="Kwan J.C."/>
        </authorList>
    </citation>
    <scope>NUCLEOTIDE SEQUENCE [LARGE SCALE GENOMIC DNA]</scope>
    <source>
        <strain evidence="10">AB1-4</strain>
    </source>
</reference>
<organism evidence="10 11">
    <name type="scientific">Candidatus Endobugula sertula</name>
    <name type="common">Bugula neritina bacterial symbiont</name>
    <dbReference type="NCBI Taxonomy" id="62101"/>
    <lineage>
        <taxon>Bacteria</taxon>
        <taxon>Pseudomonadati</taxon>
        <taxon>Pseudomonadota</taxon>
        <taxon>Gammaproteobacteria</taxon>
        <taxon>Cellvibrionales</taxon>
        <taxon>Cellvibrionaceae</taxon>
        <taxon>Candidatus Endobugula</taxon>
    </lineage>
</organism>
<dbReference type="PANTHER" id="PTHR33529:SF2">
    <property type="entry name" value="LIPOPOLYSACCHARIDE EXPORT SYSTEM PERMEASE PROTEIN LPTG"/>
    <property type="match status" value="1"/>
</dbReference>
<comment type="subunit">
    <text evidence="8">Component of the lipopolysaccharide transport and assembly complex. The LptBFG transporter is composed of two ATP-binding proteins (LptB) and two transmembrane proteins (LptF and LptG).</text>
</comment>
<dbReference type="EMBL" id="MDLC01000017">
    <property type="protein sequence ID" value="ODS23928.1"/>
    <property type="molecule type" value="Genomic_DNA"/>
</dbReference>
<dbReference type="AlphaFoldDB" id="A0A1D2QQQ5"/>
<keyword evidence="4" id="KW-1003">Cell membrane</keyword>
<comment type="similarity">
    <text evidence="3">Belongs to the LptF/LptG family.</text>
</comment>
<feature type="transmembrane region" description="Helical" evidence="9">
    <location>
        <begin position="6"/>
        <end position="30"/>
    </location>
</feature>
<evidence type="ECO:0000256" key="4">
    <source>
        <dbReference type="ARBA" id="ARBA00022475"/>
    </source>
</evidence>
<dbReference type="GO" id="GO:0043190">
    <property type="term" value="C:ATP-binding cassette (ABC) transporter complex"/>
    <property type="evidence" value="ECO:0007669"/>
    <property type="project" value="InterPro"/>
</dbReference>
<evidence type="ECO:0000313" key="10">
    <source>
        <dbReference type="EMBL" id="ODS23928.1"/>
    </source>
</evidence>
<evidence type="ECO:0000256" key="3">
    <source>
        <dbReference type="ARBA" id="ARBA00007725"/>
    </source>
</evidence>
<comment type="function">
    <text evidence="1">Part of the ABC transporter complex LptBFG involved in the translocation of lipopolysaccharide (LPS) from the inner membrane to the outer membrane.</text>
</comment>
<dbReference type="GO" id="GO:0055085">
    <property type="term" value="P:transmembrane transport"/>
    <property type="evidence" value="ECO:0007669"/>
    <property type="project" value="InterPro"/>
</dbReference>
<dbReference type="NCBIfam" id="TIGR04408">
    <property type="entry name" value="LptG_lptG"/>
    <property type="match status" value="1"/>
</dbReference>
<gene>
    <name evidence="10" type="ORF">AB835_06305</name>
</gene>
<dbReference type="Proteomes" id="UP000242502">
    <property type="component" value="Unassembled WGS sequence"/>
</dbReference>
<feature type="transmembrane region" description="Helical" evidence="9">
    <location>
        <begin position="98"/>
        <end position="121"/>
    </location>
</feature>
<protein>
    <submittedName>
        <fullName evidence="10">LPS export ABC transporter permease LptG</fullName>
    </submittedName>
</protein>
<proteinExistence type="inferred from homology"/>
<evidence type="ECO:0000256" key="8">
    <source>
        <dbReference type="ARBA" id="ARBA00026081"/>
    </source>
</evidence>
<comment type="caution">
    <text evidence="10">The sequence shown here is derived from an EMBL/GenBank/DDBJ whole genome shotgun (WGS) entry which is preliminary data.</text>
</comment>
<comment type="subcellular location">
    <subcellularLocation>
        <location evidence="2">Cell membrane</location>
        <topology evidence="2">Multi-pass membrane protein</topology>
    </subcellularLocation>
</comment>
<dbReference type="InterPro" id="IPR030923">
    <property type="entry name" value="LptG"/>
</dbReference>
<sequence length="354" mass="39769">MRLLDSYIFRTTVAAIVIVLLIISSLDLLAKLIDELGNLTDLYTFSEALMYVALGIPVSFYQFMPFAALVGGLVGLGSLASTSELVVMRAAGVSLLRLTWAVLKPVLLFIVAMLLFAEYVIPVSDQYAESRRSMLLQGKNKAVSSREGFWNREGNEFMHFNSVQTNGKLSGITRYRYDSQGFLYSSSFAELVLYINGRWREENVTETLFSKTETSTKTYASRYWDTTLSPKLLTVLVQDTDNLAISKLYRYANYLEKQNLGDENYWLVYWGKVLQPLVIISLVLVAISFIFGPLREATMGYRIFTGVVVGIVFQIVQKLMGPASLIYGLSPLLAVLLPIVFCLAYGLFLLSRTR</sequence>
<dbReference type="PANTHER" id="PTHR33529">
    <property type="entry name" value="SLR0882 PROTEIN-RELATED"/>
    <property type="match status" value="1"/>
</dbReference>